<feature type="binding site" evidence="11 13">
    <location>
        <position position="383"/>
    </location>
    <ligand>
        <name>Zn(2+)</name>
        <dbReference type="ChEBI" id="CHEBI:29105"/>
        <label>2</label>
    </ligand>
</feature>
<dbReference type="FunFam" id="3.30.70.360:FF:000002">
    <property type="entry name" value="Peptidase T"/>
    <property type="match status" value="1"/>
</dbReference>
<evidence type="ECO:0000256" key="12">
    <source>
        <dbReference type="PIRSR" id="PIRSR037215-1"/>
    </source>
</evidence>
<evidence type="ECO:0000256" key="11">
    <source>
        <dbReference type="HAMAP-Rule" id="MF_00550"/>
    </source>
</evidence>
<dbReference type="InterPro" id="IPR002933">
    <property type="entry name" value="Peptidase_M20"/>
</dbReference>
<evidence type="ECO:0000256" key="5">
    <source>
        <dbReference type="ARBA" id="ARBA00022490"/>
    </source>
</evidence>
<dbReference type="GO" id="GO:0008237">
    <property type="term" value="F:metallopeptidase activity"/>
    <property type="evidence" value="ECO:0007669"/>
    <property type="project" value="UniProtKB-KW"/>
</dbReference>
<evidence type="ECO:0000256" key="13">
    <source>
        <dbReference type="PIRSR" id="PIRSR037215-2"/>
    </source>
</evidence>
<dbReference type="EMBL" id="JQBT01000033">
    <property type="protein sequence ID" value="KRN78700.1"/>
    <property type="molecule type" value="Genomic_DNA"/>
</dbReference>
<evidence type="ECO:0000256" key="6">
    <source>
        <dbReference type="ARBA" id="ARBA00022670"/>
    </source>
</evidence>
<dbReference type="InterPro" id="IPR036264">
    <property type="entry name" value="Bact_exopeptidase_dim_dom"/>
</dbReference>
<dbReference type="InterPro" id="IPR010161">
    <property type="entry name" value="Peptidase_M20B"/>
</dbReference>
<comment type="cofactor">
    <cofactor evidence="11 13">
        <name>Zn(2+)</name>
        <dbReference type="ChEBI" id="CHEBI:29105"/>
    </cofactor>
    <text evidence="11 13">Binds 2 Zn(2+) ions per subunit.</text>
</comment>
<keyword evidence="9 11" id="KW-0862">Zinc</keyword>
<proteinExistence type="inferred from homology"/>
<feature type="binding site" evidence="11 13">
    <location>
        <position position="144"/>
    </location>
    <ligand>
        <name>Zn(2+)</name>
        <dbReference type="ChEBI" id="CHEBI:29105"/>
        <label>1</label>
    </ligand>
</feature>
<dbReference type="SUPFAM" id="SSF53187">
    <property type="entry name" value="Zn-dependent exopeptidases"/>
    <property type="match status" value="1"/>
</dbReference>
<keyword evidence="7 11" id="KW-0479">Metal-binding</keyword>
<dbReference type="RefSeq" id="WP_056997705.1">
    <property type="nucleotide sequence ID" value="NZ_FUXS01000002.1"/>
</dbReference>
<name>A0A0R2JUL2_9LACO</name>
<evidence type="ECO:0000313" key="16">
    <source>
        <dbReference type="Proteomes" id="UP000051565"/>
    </source>
</evidence>
<reference evidence="15 16" key="1">
    <citation type="journal article" date="2015" name="Genome Announc.">
        <title>Expanding the biotechnology potential of lactobacilli through comparative genomics of 213 strains and associated genera.</title>
        <authorList>
            <person name="Sun Z."/>
            <person name="Harris H.M."/>
            <person name="McCann A."/>
            <person name="Guo C."/>
            <person name="Argimon S."/>
            <person name="Zhang W."/>
            <person name="Yang X."/>
            <person name="Jeffery I.B."/>
            <person name="Cooney J.C."/>
            <person name="Kagawa T.F."/>
            <person name="Liu W."/>
            <person name="Song Y."/>
            <person name="Salvetti E."/>
            <person name="Wrobel A."/>
            <person name="Rasinkangas P."/>
            <person name="Parkhill J."/>
            <person name="Rea M.C."/>
            <person name="O'Sullivan O."/>
            <person name="Ritari J."/>
            <person name="Douillard F.P."/>
            <person name="Paul Ross R."/>
            <person name="Yang R."/>
            <person name="Briner A.E."/>
            <person name="Felis G.E."/>
            <person name="de Vos W.M."/>
            <person name="Barrangou R."/>
            <person name="Klaenhammer T.R."/>
            <person name="Caufield P.W."/>
            <person name="Cui Y."/>
            <person name="Zhang H."/>
            <person name="O'Toole P.W."/>
        </authorList>
    </citation>
    <scope>NUCLEOTIDE SEQUENCE [LARGE SCALE GENOMIC DNA]</scope>
    <source>
        <strain evidence="15 16">DSM 20690</strain>
    </source>
</reference>
<dbReference type="GO" id="GO:0008270">
    <property type="term" value="F:zinc ion binding"/>
    <property type="evidence" value="ECO:0007669"/>
    <property type="project" value="UniProtKB-UniRule"/>
</dbReference>
<dbReference type="Gene3D" id="3.30.70.360">
    <property type="match status" value="1"/>
</dbReference>
<dbReference type="SUPFAM" id="SSF55031">
    <property type="entry name" value="Bacterial exopeptidase dimerisation domain"/>
    <property type="match status" value="1"/>
</dbReference>
<dbReference type="InterPro" id="IPR011650">
    <property type="entry name" value="Peptidase_M20_dimer"/>
</dbReference>
<feature type="active site" description="Proton acceptor" evidence="11 12">
    <location>
        <position position="178"/>
    </location>
</feature>
<dbReference type="PANTHER" id="PTHR42994">
    <property type="entry name" value="PEPTIDASE T"/>
    <property type="match status" value="1"/>
</dbReference>
<keyword evidence="16" id="KW-1185">Reference proteome</keyword>
<dbReference type="AlphaFoldDB" id="A0A0R2JUL2"/>
<dbReference type="InterPro" id="IPR001261">
    <property type="entry name" value="ArgE/DapE_CS"/>
</dbReference>
<keyword evidence="4 11" id="KW-0031">Aminopeptidase</keyword>
<dbReference type="EC" id="3.4.11.4" evidence="11"/>
<evidence type="ECO:0000256" key="7">
    <source>
        <dbReference type="ARBA" id="ARBA00022723"/>
    </source>
</evidence>
<evidence type="ECO:0000256" key="2">
    <source>
        <dbReference type="ARBA" id="ARBA00004496"/>
    </source>
</evidence>
<evidence type="ECO:0000256" key="10">
    <source>
        <dbReference type="ARBA" id="ARBA00023049"/>
    </source>
</evidence>
<dbReference type="NCBIfam" id="NF009920">
    <property type="entry name" value="PRK13381.1"/>
    <property type="match status" value="1"/>
</dbReference>
<comment type="subcellular location">
    <subcellularLocation>
        <location evidence="2 11">Cytoplasm</location>
    </subcellularLocation>
</comment>
<feature type="binding site" evidence="11 13">
    <location>
        <position position="179"/>
    </location>
    <ligand>
        <name>Zn(2+)</name>
        <dbReference type="ChEBI" id="CHEBI:29105"/>
        <label>2</label>
    </ligand>
</feature>
<comment type="caution">
    <text evidence="15">The sequence shown here is derived from an EMBL/GenBank/DDBJ whole genome shotgun (WGS) entry which is preliminary data.</text>
</comment>
<comment type="function">
    <text evidence="11">Cleaves the N-terminal amino acid of tripeptides.</text>
</comment>
<keyword evidence="6 11" id="KW-0645">Protease</keyword>
<gene>
    <name evidence="11" type="primary">pepT</name>
    <name evidence="15" type="ORF">IV52_GL000977</name>
</gene>
<dbReference type="HAMAP" id="MF_00550">
    <property type="entry name" value="Aminopeptidase_M20"/>
    <property type="match status" value="1"/>
</dbReference>
<dbReference type="Pfam" id="PF07687">
    <property type="entry name" value="M20_dimer"/>
    <property type="match status" value="1"/>
</dbReference>
<evidence type="ECO:0000256" key="3">
    <source>
        <dbReference type="ARBA" id="ARBA00009692"/>
    </source>
</evidence>
<organism evidence="15 16">
    <name type="scientific">Fructilactobacillus lindneri DSM 20690 = JCM 11027</name>
    <dbReference type="NCBI Taxonomy" id="1122148"/>
    <lineage>
        <taxon>Bacteria</taxon>
        <taxon>Bacillati</taxon>
        <taxon>Bacillota</taxon>
        <taxon>Bacilli</taxon>
        <taxon>Lactobacillales</taxon>
        <taxon>Lactobacillaceae</taxon>
        <taxon>Fructilactobacillus</taxon>
    </lineage>
</organism>
<dbReference type="NCBIfam" id="NF003976">
    <property type="entry name" value="PRK05469.1"/>
    <property type="match status" value="1"/>
</dbReference>
<dbReference type="Pfam" id="PF01546">
    <property type="entry name" value="Peptidase_M20"/>
    <property type="match status" value="1"/>
</dbReference>
<feature type="binding site" evidence="11 13">
    <location>
        <position position="144"/>
    </location>
    <ligand>
        <name>Zn(2+)</name>
        <dbReference type="ChEBI" id="CHEBI:29105"/>
        <label>2</label>
    </ligand>
</feature>
<feature type="domain" description="Peptidase M20 dimerisation" evidence="14">
    <location>
        <begin position="210"/>
        <end position="312"/>
    </location>
</feature>
<evidence type="ECO:0000256" key="8">
    <source>
        <dbReference type="ARBA" id="ARBA00022801"/>
    </source>
</evidence>
<feature type="binding site" evidence="11 13">
    <location>
        <position position="81"/>
    </location>
    <ligand>
        <name>Zn(2+)</name>
        <dbReference type="ChEBI" id="CHEBI:29105"/>
        <label>1</label>
    </ligand>
</feature>
<keyword evidence="5 11" id="KW-0963">Cytoplasm</keyword>
<dbReference type="STRING" id="53444.AYR59_03230"/>
<evidence type="ECO:0000313" key="15">
    <source>
        <dbReference type="EMBL" id="KRN78700.1"/>
    </source>
</evidence>
<dbReference type="Proteomes" id="UP000051565">
    <property type="component" value="Unassembled WGS sequence"/>
</dbReference>
<dbReference type="PANTHER" id="PTHR42994:SF1">
    <property type="entry name" value="PEPTIDASE T"/>
    <property type="match status" value="1"/>
</dbReference>
<dbReference type="PATRIC" id="fig|1122148.6.peg.1002"/>
<dbReference type="GO" id="GO:0045148">
    <property type="term" value="F:tripeptide aminopeptidase activity"/>
    <property type="evidence" value="ECO:0007669"/>
    <property type="project" value="UniProtKB-UniRule"/>
</dbReference>
<dbReference type="OrthoDB" id="9804934at2"/>
<comment type="similarity">
    <text evidence="3 11">Belongs to the peptidase M20B family.</text>
</comment>
<feature type="active site" evidence="11 12">
    <location>
        <position position="83"/>
    </location>
</feature>
<dbReference type="NCBIfam" id="TIGR01882">
    <property type="entry name" value="peptidase-T"/>
    <property type="match status" value="1"/>
</dbReference>
<evidence type="ECO:0000256" key="9">
    <source>
        <dbReference type="ARBA" id="ARBA00022833"/>
    </source>
</evidence>
<evidence type="ECO:0000256" key="1">
    <source>
        <dbReference type="ARBA" id="ARBA00000870"/>
    </source>
</evidence>
<dbReference type="GeneID" id="61249889"/>
<dbReference type="GO" id="GO:0043171">
    <property type="term" value="P:peptide catabolic process"/>
    <property type="evidence" value="ECO:0007669"/>
    <property type="project" value="UniProtKB-UniRule"/>
</dbReference>
<dbReference type="CDD" id="cd03892">
    <property type="entry name" value="M20_peptT"/>
    <property type="match status" value="1"/>
</dbReference>
<accession>A0A0R2JUL2</accession>
<sequence length="412" mass="46099">MTTENLLERFLRYVKTNTRSNPNSKTIPSDPKEVAFLNQLKQEAIKMGLQKVRTNPKDGYVFVELPANDNQNRDKIGFIAHVDSADFNSENIQPQIIEDYDGHSVIDLDQKGQYQLDPSVFPSLKNHAGQTLITTDGSTLLGADDKSGVAEIMDAMQYLIDHPEIKHGDIVIAFGPDEEIGTGADHFNVKDFGAKYAYTVDGGPLGDLEYETFNAAAADIKFNGTNVHPAEAKDVMVNASQLAMDLHEQLPDDERPENTEGREGFYLLTDMKGTIDNATLNYIIRDFDRDQFEKRKTVIKDLADKFNQKYGKNRVEINIYDQYYNMADVLKKDLTPVNLVETAMKQVGITPHVFPVRGGTDGSKISFLGTPTPNIFAGPENMHGRFEYVSLQTMQKAVELIVQIVQDVPVNK</sequence>
<dbReference type="GO" id="GO:0006508">
    <property type="term" value="P:proteolysis"/>
    <property type="evidence" value="ECO:0007669"/>
    <property type="project" value="UniProtKB-UniRule"/>
</dbReference>
<feature type="binding site" evidence="11 13">
    <location>
        <position position="201"/>
    </location>
    <ligand>
        <name>Zn(2+)</name>
        <dbReference type="ChEBI" id="CHEBI:29105"/>
        <label>1</label>
    </ligand>
</feature>
<dbReference type="PROSITE" id="PS00759">
    <property type="entry name" value="ARGE_DAPE_CPG2_2"/>
    <property type="match status" value="1"/>
</dbReference>
<evidence type="ECO:0000259" key="14">
    <source>
        <dbReference type="Pfam" id="PF07687"/>
    </source>
</evidence>
<keyword evidence="10 11" id="KW-0482">Metalloprotease</keyword>
<keyword evidence="8 11" id="KW-0378">Hydrolase</keyword>
<dbReference type="Gene3D" id="3.40.630.10">
    <property type="entry name" value="Zn peptidases"/>
    <property type="match status" value="1"/>
</dbReference>
<evidence type="ECO:0000256" key="4">
    <source>
        <dbReference type="ARBA" id="ARBA00022438"/>
    </source>
</evidence>
<protein>
    <recommendedName>
        <fullName evidence="11">Peptidase T</fullName>
        <ecNumber evidence="11">3.4.11.4</ecNumber>
    </recommendedName>
    <alternativeName>
        <fullName evidence="11">Aminotripeptidase</fullName>
        <shortName evidence="11">Tripeptidase</shortName>
    </alternativeName>
    <alternativeName>
        <fullName evidence="11">Tripeptide aminopeptidase</fullName>
    </alternativeName>
</protein>
<comment type="catalytic activity">
    <reaction evidence="1 11">
        <text>Release of the N-terminal residue from a tripeptide.</text>
        <dbReference type="EC" id="3.4.11.4"/>
    </reaction>
</comment>
<dbReference type="GO" id="GO:0005829">
    <property type="term" value="C:cytosol"/>
    <property type="evidence" value="ECO:0007669"/>
    <property type="project" value="TreeGrafter"/>
</dbReference>
<dbReference type="PIRSF" id="PIRSF037215">
    <property type="entry name" value="Peptidase_M20B"/>
    <property type="match status" value="1"/>
</dbReference>